<feature type="domain" description="DUF1088" evidence="1">
    <location>
        <begin position="73"/>
        <end position="164"/>
    </location>
</feature>
<dbReference type="PaxDb" id="121845-A0A3Q0J4A5"/>
<evidence type="ECO:0000313" key="2">
    <source>
        <dbReference type="Proteomes" id="UP000079169"/>
    </source>
</evidence>
<protein>
    <submittedName>
        <fullName evidence="3">Neurobeachin-like</fullName>
    </submittedName>
</protein>
<feature type="non-terminal residue" evidence="3">
    <location>
        <position position="1"/>
    </location>
</feature>
<reference evidence="3" key="1">
    <citation type="submission" date="2025-08" db="UniProtKB">
        <authorList>
            <consortium name="RefSeq"/>
        </authorList>
    </citation>
    <scope>IDENTIFICATION</scope>
</reference>
<sequence>DPSGLHRGEKPRGEISVVTVGTHGQELLLEGKGLVTFKQSQSVVELVMLLCSQEWQTSLQKHAGLAFIELINEGRLLSHAMKDHIVRVANEAEFILNRMRADDVLKHAEFESHCAQTLQERRDEERLCDHLISAARRRDQGTAGRILDKVSNILSNKHGAWAYNEAAR</sequence>
<dbReference type="Proteomes" id="UP000079169">
    <property type="component" value="Unplaced"/>
</dbReference>
<evidence type="ECO:0000313" key="3">
    <source>
        <dbReference type="RefSeq" id="XP_026681550.1"/>
    </source>
</evidence>
<dbReference type="RefSeq" id="XP_026681550.1">
    <property type="nucleotide sequence ID" value="XM_026825749.1"/>
</dbReference>
<name>A0A3Q0J4A5_DIACI</name>
<organism evidence="2 3">
    <name type="scientific">Diaphorina citri</name>
    <name type="common">Asian citrus psyllid</name>
    <dbReference type="NCBI Taxonomy" id="121845"/>
    <lineage>
        <taxon>Eukaryota</taxon>
        <taxon>Metazoa</taxon>
        <taxon>Ecdysozoa</taxon>
        <taxon>Arthropoda</taxon>
        <taxon>Hexapoda</taxon>
        <taxon>Insecta</taxon>
        <taxon>Pterygota</taxon>
        <taxon>Neoptera</taxon>
        <taxon>Paraneoptera</taxon>
        <taxon>Hemiptera</taxon>
        <taxon>Sternorrhyncha</taxon>
        <taxon>Psylloidea</taxon>
        <taxon>Psyllidae</taxon>
        <taxon>Diaphorininae</taxon>
        <taxon>Diaphorina</taxon>
    </lineage>
</organism>
<dbReference type="Pfam" id="PF06469">
    <property type="entry name" value="DUF1088"/>
    <property type="match status" value="1"/>
</dbReference>
<dbReference type="InterPro" id="IPR010508">
    <property type="entry name" value="NBEA-like_DUF1088"/>
</dbReference>
<dbReference type="KEGG" id="dci:103512200"/>
<accession>A0A3Q0J4A5</accession>
<dbReference type="AlphaFoldDB" id="A0A3Q0J4A5"/>
<evidence type="ECO:0000259" key="1">
    <source>
        <dbReference type="Pfam" id="PF06469"/>
    </source>
</evidence>
<gene>
    <name evidence="3" type="primary">LOC103512200</name>
</gene>
<dbReference type="STRING" id="121845.A0A3Q0J4A5"/>
<dbReference type="GeneID" id="103512200"/>
<proteinExistence type="predicted"/>
<keyword evidence="2" id="KW-1185">Reference proteome</keyword>